<dbReference type="AlphaFoldDB" id="A0A926I0V9"/>
<dbReference type="InterPro" id="IPR011050">
    <property type="entry name" value="Pectin_lyase_fold/virulence"/>
</dbReference>
<comment type="caution">
    <text evidence="1">The sequence shown here is derived from an EMBL/GenBank/DDBJ whole genome shotgun (WGS) entry which is preliminary data.</text>
</comment>
<keyword evidence="2" id="KW-1185">Reference proteome</keyword>
<gene>
    <name evidence="1" type="ORF">H8730_08535</name>
</gene>
<sequence length="831" mass="90467">MQNFNDRVIIRHITNAVPSGNLAVITGDGFENAKVFMRRLSAGIDEVKAFLSAGKAISEMTFASGEESEAEIVKNADGHILTVKTPDGEFSGWQVTVKSGGEVSAPYNMNVPEIKWLQNDMVIAGEELRIFGQCFATPDCFDLSGEEVHGYGKMLTAGHGVSAFLRDSQGELHELSVTAASCYEVQAPVPAGVPCGACTVYILNEKSGVPVALETEVFPCGYLDAVKDDSKIFNVRDYGAVGFVANSSDYVYDKTYENIPDSAPGFQRALDAAAAAGGGTVLIPVGRYHFYGSISIPRGVKLKGEDPNRVWLELPLGMNPRDGWGTYRQGSDIPVFIKGDGDFAIEDINIMSVYSAVVIGAPIRDGAPKLGDDAYNRVPCYANLIDDDRDADNVVIKNCHIYQSPTYIVHRKADRTEPFYVGEYENSKKYAQPISNYPSVTCVWVAIAIKGRNIKVLDNVIEGGGNCLAILGGQNVVISGNDMTGGDMAGGIDFFSTCYNPDSTWRRQCRNIILENNVFGSASKTSRGVFWIMEEHANYYMANNRIKPFLWHCDSEGFCFHIWSNHMEVPIKKCEGDRLTIDMDQLYTNYGQDCLRGLFENHEVVAGAFDRGCIYVTGGRGIGTRIPVKESGGDGVTLEKPLDCELDETSVVCLSDFKKFENTFVVENKVGALGRGIYHWGGTYSNIVDGNDLCDNGGVVMEDLSGCGPTWNSAGEIFAQILNNRVTRGRGFYSNSAAIGLLGGETHDSTLSVVIRGNTSEDDCTLTALPRRKHEDGSFSYRGVVFENNVSRNCAYGIELGDGVSAVLRNNTFENVDQPIVDAGADFTVLD</sequence>
<dbReference type="SMART" id="SM00710">
    <property type="entry name" value="PbH1"/>
    <property type="match status" value="6"/>
</dbReference>
<organism evidence="1 2">
    <name type="scientific">Bianquea renquensis</name>
    <dbReference type="NCBI Taxonomy" id="2763661"/>
    <lineage>
        <taxon>Bacteria</taxon>
        <taxon>Bacillati</taxon>
        <taxon>Bacillota</taxon>
        <taxon>Clostridia</taxon>
        <taxon>Eubacteriales</taxon>
        <taxon>Bianqueaceae</taxon>
        <taxon>Bianquea</taxon>
    </lineage>
</organism>
<proteinExistence type="predicted"/>
<accession>A0A926I0V9</accession>
<dbReference type="Proteomes" id="UP000657006">
    <property type="component" value="Unassembled WGS sequence"/>
</dbReference>
<evidence type="ECO:0000313" key="1">
    <source>
        <dbReference type="EMBL" id="MBC8543589.1"/>
    </source>
</evidence>
<evidence type="ECO:0000313" key="2">
    <source>
        <dbReference type="Proteomes" id="UP000657006"/>
    </source>
</evidence>
<dbReference type="RefSeq" id="WP_249289707.1">
    <property type="nucleotide sequence ID" value="NZ_JACRSQ010000010.1"/>
</dbReference>
<dbReference type="InterPro" id="IPR012334">
    <property type="entry name" value="Pectin_lyas_fold"/>
</dbReference>
<protein>
    <submittedName>
        <fullName evidence="1">Uncharacterized protein</fullName>
    </submittedName>
</protein>
<dbReference type="EMBL" id="JACRSQ010000010">
    <property type="protein sequence ID" value="MBC8543589.1"/>
    <property type="molecule type" value="Genomic_DNA"/>
</dbReference>
<dbReference type="Gene3D" id="2.160.20.10">
    <property type="entry name" value="Single-stranded right-handed beta-helix, Pectin lyase-like"/>
    <property type="match status" value="1"/>
</dbReference>
<dbReference type="InterPro" id="IPR006626">
    <property type="entry name" value="PbH1"/>
</dbReference>
<dbReference type="SUPFAM" id="SSF51126">
    <property type="entry name" value="Pectin lyase-like"/>
    <property type="match status" value="2"/>
</dbReference>
<name>A0A926I0V9_9FIRM</name>
<reference evidence="1" key="1">
    <citation type="submission" date="2020-08" db="EMBL/GenBank/DDBJ databases">
        <title>Genome public.</title>
        <authorList>
            <person name="Liu C."/>
            <person name="Sun Q."/>
        </authorList>
    </citation>
    <scope>NUCLEOTIDE SEQUENCE</scope>
    <source>
        <strain evidence="1">NSJ-32</strain>
    </source>
</reference>